<dbReference type="Gene3D" id="1.20.1640.10">
    <property type="entry name" value="Multidrug efflux transporter AcrB transmembrane domain"/>
    <property type="match status" value="2"/>
</dbReference>
<gene>
    <name evidence="2" type="ORF">SAMN04488068_1465</name>
</gene>
<proteinExistence type="predicted"/>
<organism evidence="2 3">
    <name type="scientific">Hydrocarboniphaga daqingensis</name>
    <dbReference type="NCBI Taxonomy" id="490188"/>
    <lineage>
        <taxon>Bacteria</taxon>
        <taxon>Pseudomonadati</taxon>
        <taxon>Pseudomonadota</taxon>
        <taxon>Gammaproteobacteria</taxon>
        <taxon>Nevskiales</taxon>
        <taxon>Nevskiaceae</taxon>
        <taxon>Hydrocarboniphaga</taxon>
    </lineage>
</organism>
<sequence length="1028" mass="110892">MNIAALSVRNGPFMLVLFGLLIALGFSSLQSIPRSEDPYFPISAFRIVTVYPGADSLVIERQISEPIEDAITELDNVKKLTSTSSDSLSVVFVEFDATVDVDKKYDEVSREINALRPDLPDGVVRQEINKINPGLVQIVQLGLVSETASYARLADEAEALQDELERIPGVRQSETWAYPKRELRVALDYQRMAELKLRAGDVLAAVAGENTNVPGGAIESGPRRYNLQTSGSYTDLDEVRETVVGGSPGRLIRIKDIATVSWDYEAREVEARLNGQRAVWVTANQKDGQNIAITQAAIDETVEAFKARLPSDIKLVPTFKQSKNVEERLSRLTTDLAIAIALVVITLLPLGLRAAGVVMISIPLSLATGLAALHFAGFSLNQLSIAGFVVALGLLVDDSIVVTENIARFMREGHSRMQAAILGTRQIALAVLGCTATLLFAFLPLLLLPGNSGKYIRSLPVAVVFTVTASLFISLTIIPYLASRLLPRHEKEEGNAALRFTMSAIHTIYAPLLNRALAAPKRVMLISGVVVALSVMLIPSIGFSLFPKAETPQFLIQARLPVGASLQESDRVVRAIESALASEKEVEHFMATIGRGNPQIYYNLFSREPAAHYAEVFVQLYRYDPETTPALYARLRSRFDDIAGAEVLLKEFENGPPIDAPIALRLVGPDLTVLRDLANELERLMASTPGARDVINPLRRGKIDLQLAPNVAQAGLLGVQPVELDQNIRLAVSGLEAGDFRTADGDNYPVVLRAPMQGRSTLEVLQGLHVASSTGEQIPLAQLAAVELVQSPPSISRYGRSRSVTVTAYPQAGFNTAAVTSAIVKRLEQMNLPPGYRFEIGGEAESQAESLSGFGTAILLTVFGITAVLVLEFGSFKSTLIVATVIPLGITGGLLALFFTGNSISFTAMIGFIALVGIEIKNSILLVDFTNQLRAEGLPLDDAIAKAGEVRFLPILLTSLTAVGGLLPLAVQNSGIYSPLAWVIIGGLTSSTLLGRLVTPVLYKLLPPNQTDDLDAAIETRMPTSLRS</sequence>
<feature type="transmembrane region" description="Helical" evidence="1">
    <location>
        <begin position="854"/>
        <end position="873"/>
    </location>
</feature>
<keyword evidence="1" id="KW-0812">Transmembrane</keyword>
<dbReference type="AlphaFoldDB" id="A0A1M5MU09"/>
<dbReference type="PANTHER" id="PTHR32063">
    <property type="match status" value="1"/>
</dbReference>
<feature type="transmembrane region" description="Helical" evidence="1">
    <location>
        <begin position="880"/>
        <end position="900"/>
    </location>
</feature>
<keyword evidence="3" id="KW-1185">Reference proteome</keyword>
<keyword evidence="1" id="KW-1133">Transmembrane helix</keyword>
<feature type="transmembrane region" description="Helical" evidence="1">
    <location>
        <begin position="459"/>
        <end position="482"/>
    </location>
</feature>
<feature type="transmembrane region" description="Helical" evidence="1">
    <location>
        <begin position="427"/>
        <end position="447"/>
    </location>
</feature>
<feature type="transmembrane region" description="Helical" evidence="1">
    <location>
        <begin position="332"/>
        <end position="350"/>
    </location>
</feature>
<feature type="transmembrane region" description="Helical" evidence="1">
    <location>
        <begin position="950"/>
        <end position="970"/>
    </location>
</feature>
<dbReference type="SUPFAM" id="SSF82693">
    <property type="entry name" value="Multidrug efflux transporter AcrB pore domain, PN1, PN2, PC1 and PC2 subdomains"/>
    <property type="match status" value="3"/>
</dbReference>
<keyword evidence="1" id="KW-0472">Membrane</keyword>
<dbReference type="GO" id="GO:0005886">
    <property type="term" value="C:plasma membrane"/>
    <property type="evidence" value="ECO:0007669"/>
    <property type="project" value="TreeGrafter"/>
</dbReference>
<feature type="transmembrane region" description="Helical" evidence="1">
    <location>
        <begin position="383"/>
        <end position="406"/>
    </location>
</feature>
<dbReference type="Gene3D" id="3.30.70.1430">
    <property type="entry name" value="Multidrug efflux transporter AcrB pore domain"/>
    <property type="match status" value="2"/>
</dbReference>
<feature type="transmembrane region" description="Helical" evidence="1">
    <location>
        <begin position="976"/>
        <end position="998"/>
    </location>
</feature>
<dbReference type="Pfam" id="PF00873">
    <property type="entry name" value="ACR_tran"/>
    <property type="match status" value="1"/>
</dbReference>
<dbReference type="InterPro" id="IPR027463">
    <property type="entry name" value="AcrB_DN_DC_subdom"/>
</dbReference>
<feature type="transmembrane region" description="Helical" evidence="1">
    <location>
        <begin position="357"/>
        <end position="377"/>
    </location>
</feature>
<dbReference type="STRING" id="490188.SAMN04488068_1465"/>
<dbReference type="EMBL" id="FQWZ01000003">
    <property type="protein sequence ID" value="SHG80844.1"/>
    <property type="molecule type" value="Genomic_DNA"/>
</dbReference>
<dbReference type="Proteomes" id="UP000199758">
    <property type="component" value="Unassembled WGS sequence"/>
</dbReference>
<dbReference type="GO" id="GO:0042910">
    <property type="term" value="F:xenobiotic transmembrane transporter activity"/>
    <property type="evidence" value="ECO:0007669"/>
    <property type="project" value="TreeGrafter"/>
</dbReference>
<protein>
    <submittedName>
        <fullName evidence="2">Multidrug efflux pump subunit AcrB</fullName>
    </submittedName>
</protein>
<feature type="transmembrane region" description="Helical" evidence="1">
    <location>
        <begin position="523"/>
        <end position="546"/>
    </location>
</feature>
<evidence type="ECO:0000313" key="3">
    <source>
        <dbReference type="Proteomes" id="UP000199758"/>
    </source>
</evidence>
<dbReference type="RefSeq" id="WP_072896043.1">
    <property type="nucleotide sequence ID" value="NZ_FQWZ01000003.1"/>
</dbReference>
<reference evidence="2 3" key="1">
    <citation type="submission" date="2016-11" db="EMBL/GenBank/DDBJ databases">
        <authorList>
            <person name="Jaros S."/>
            <person name="Januszkiewicz K."/>
            <person name="Wedrychowicz H."/>
        </authorList>
    </citation>
    <scope>NUCLEOTIDE SEQUENCE [LARGE SCALE GENOMIC DNA]</scope>
    <source>
        <strain evidence="2 3">CGMCC 1.7049</strain>
    </source>
</reference>
<dbReference type="Gene3D" id="3.30.70.1440">
    <property type="entry name" value="Multidrug efflux transporter AcrB pore domain"/>
    <property type="match status" value="1"/>
</dbReference>
<dbReference type="PANTHER" id="PTHR32063:SF24">
    <property type="entry name" value="CATION EFFLUX SYSTEM (ACRB_ACRD_ACRF FAMILY)"/>
    <property type="match status" value="1"/>
</dbReference>
<dbReference type="Gene3D" id="3.30.2090.10">
    <property type="entry name" value="Multidrug efflux transporter AcrB TolC docking domain, DN and DC subdomains"/>
    <property type="match status" value="2"/>
</dbReference>
<dbReference type="SUPFAM" id="SSF82866">
    <property type="entry name" value="Multidrug efflux transporter AcrB transmembrane domain"/>
    <property type="match status" value="2"/>
</dbReference>
<evidence type="ECO:0000313" key="2">
    <source>
        <dbReference type="EMBL" id="SHG80844.1"/>
    </source>
</evidence>
<dbReference type="InterPro" id="IPR001036">
    <property type="entry name" value="Acrflvin-R"/>
</dbReference>
<name>A0A1M5MU09_9GAMM</name>
<feature type="transmembrane region" description="Helical" evidence="1">
    <location>
        <begin position="906"/>
        <end position="929"/>
    </location>
</feature>
<dbReference type="Gene3D" id="3.30.70.1320">
    <property type="entry name" value="Multidrug efflux transporter AcrB pore domain like"/>
    <property type="match status" value="1"/>
</dbReference>
<accession>A0A1M5MU09</accession>
<evidence type="ECO:0000256" key="1">
    <source>
        <dbReference type="SAM" id="Phobius"/>
    </source>
</evidence>
<dbReference type="OrthoDB" id="9757940at2"/>
<dbReference type="SUPFAM" id="SSF82714">
    <property type="entry name" value="Multidrug efflux transporter AcrB TolC docking domain, DN and DC subdomains"/>
    <property type="match status" value="2"/>
</dbReference>
<dbReference type="PRINTS" id="PR00702">
    <property type="entry name" value="ACRIFLAVINRP"/>
</dbReference>